<accession>A0AAU8HYH6</accession>
<dbReference type="InterPro" id="IPR027417">
    <property type="entry name" value="P-loop_NTPase"/>
</dbReference>
<gene>
    <name evidence="1" type="ORF">VGRTQORK_CDS0030</name>
</gene>
<dbReference type="Pfam" id="PF03237">
    <property type="entry name" value="Terminase_6N"/>
    <property type="match status" value="1"/>
</dbReference>
<evidence type="ECO:0000313" key="1">
    <source>
        <dbReference type="EMBL" id="XCI77643.1"/>
    </source>
</evidence>
<organism evidence="1">
    <name type="scientific">Rhizobium phage IG49</name>
    <dbReference type="NCBI Taxonomy" id="3129228"/>
    <lineage>
        <taxon>Viruses</taxon>
        <taxon>Duplodnaviria</taxon>
        <taxon>Heunggongvirae</taxon>
        <taxon>Uroviricota</taxon>
        <taxon>Caudoviricetes</taxon>
    </lineage>
</organism>
<dbReference type="EMBL" id="PP429227">
    <property type="protein sequence ID" value="XCI77643.1"/>
    <property type="molecule type" value="Genomic_DNA"/>
</dbReference>
<reference evidence="1" key="1">
    <citation type="submission" date="2024-03" db="EMBL/GenBank/DDBJ databases">
        <authorList>
            <person name="Chantapakul B."/>
            <person name="Wang S."/>
        </authorList>
    </citation>
    <scope>NUCLEOTIDE SEQUENCE</scope>
</reference>
<name>A0AAU8HYH6_9CAUD</name>
<dbReference type="Gene3D" id="3.40.50.300">
    <property type="entry name" value="P-loop containing nucleotide triphosphate hydrolases"/>
    <property type="match status" value="1"/>
</dbReference>
<protein>
    <submittedName>
        <fullName evidence="1">Terminase large subunit</fullName>
    </submittedName>
</protein>
<dbReference type="Gene3D" id="3.30.420.240">
    <property type="match status" value="1"/>
</dbReference>
<proteinExistence type="predicted"/>
<sequence>MTQPFDPNLHIKFEKLDSIKDRINPRYWELCNSVNLNYKFDPDIPEIVDTTKYGPRSFYMNNKKIKRAGVEVNFTPEMIEELRRCKEDILYFAERYYTIRTLDHGKIKIPLRDYQKFWLRVYEIEEIRNRVWLACRQSAKSTTLTVEIAHRMIFNEDFEYVILANKGNTAREIFSRVRMAYEQLPLWMQIGVLEWNKGSVKLENDSRVFAASSSSDSVRGFSPNEVLLDEAAFVKNDEEFMASVFPTISSGSKSRMTQVSTPNGPRGIFYRDYSRAAAGKNGYFSFAVPWHFVPGRDEAWKAKTIEDTSRSQFLQEQDLAFLGAADGLIDGEVIERMTLELMDPILVNDEEMSGDEYRVFELPQNGKSYILTADTAEGKGKDSSTFSVFDVSERPFKQVMSYKSNQVSQLIFPNKMAKVAELYNMALIIPERNNTSGGTVCYKLYYDLEYPNVYMSGDGEMDIGVHVSHSVRSLGTNTLRSLCEKGGLVVRDERTLNELANFRLQKNGKYAAPEGDHDDMVQNLWIFSWYSAQSEFEEAMKENIYNNLYKEELDTIENLKITSSEPVQYDPFAVGAPVQRTSSFW</sequence>